<dbReference type="EMBL" id="CP011974">
    <property type="protein sequence ID" value="AKO94191.1"/>
    <property type="molecule type" value="Genomic_DNA"/>
</dbReference>
<sequence>MIEVLSFFAVFLTIFLFGMLLLKIGLQNFENQPLRNQLSFLTKTSAHSFLTGILITFITQSSSVVIIIAIVLVSARFLPLRKALSVTLGANIGAWIPSFVFFPVSNLILPLLLLGTFLIMLSSRKSFSIGVILFGLGCLTVALSGCKSLSHTLFPLTFVQDSMNLLSSNELLGSIIGVLLGGIIQSHTFLFEIVLEAIKEQALPFKSSLFLLWGISIGTSLFPLVASIGSNKEGKFLALFYILLNTLGTSIFLSLFYAFHHILSLLFFTEEELLRLFFLSSHIFLAALFLPLIKLIIYVRERKRPYRPT</sequence>
<evidence type="ECO:0000313" key="7">
    <source>
        <dbReference type="Proteomes" id="UP000036202"/>
    </source>
</evidence>
<organism evidence="6 7">
    <name type="scientific">Priestia filamentosa</name>
    <dbReference type="NCBI Taxonomy" id="1402861"/>
    <lineage>
        <taxon>Bacteria</taxon>
        <taxon>Bacillati</taxon>
        <taxon>Bacillota</taxon>
        <taxon>Bacilli</taxon>
        <taxon>Bacillales</taxon>
        <taxon>Bacillaceae</taxon>
        <taxon>Priestia</taxon>
    </lineage>
</organism>
<keyword evidence="3" id="KW-0812">Transmembrane</keyword>
<dbReference type="PANTHER" id="PTHR10010:SF46">
    <property type="entry name" value="SODIUM-DEPENDENT PHOSPHATE TRANSPORT PROTEIN 2B"/>
    <property type="match status" value="1"/>
</dbReference>
<accession>A0A1X7CWQ4</accession>
<dbReference type="RefSeq" id="WP_040056816.1">
    <property type="nucleotide sequence ID" value="NZ_CP011974.1"/>
</dbReference>
<dbReference type="NCBIfam" id="NF037997">
    <property type="entry name" value="Na_Pi_symport"/>
    <property type="match status" value="1"/>
</dbReference>
<dbReference type="PANTHER" id="PTHR10010">
    <property type="entry name" value="SOLUTE CARRIER FAMILY 34 SODIUM PHOSPHATE , MEMBER 2-RELATED"/>
    <property type="match status" value="1"/>
</dbReference>
<evidence type="ECO:0000256" key="2">
    <source>
        <dbReference type="ARBA" id="ARBA00022475"/>
    </source>
</evidence>
<name>A0A1X7CWQ4_9BACI</name>
<keyword evidence="4" id="KW-1133">Transmembrane helix</keyword>
<dbReference type="GO" id="GO:0005886">
    <property type="term" value="C:plasma membrane"/>
    <property type="evidence" value="ECO:0007669"/>
    <property type="project" value="UniProtKB-SubCell"/>
</dbReference>
<dbReference type="Pfam" id="PF02690">
    <property type="entry name" value="Na_Pi_cotrans"/>
    <property type="match status" value="1"/>
</dbReference>
<evidence type="ECO:0000313" key="6">
    <source>
        <dbReference type="EMBL" id="AKO94191.1"/>
    </source>
</evidence>
<reference evidence="6 7" key="1">
    <citation type="journal article" date="2015" name="PLoS ONE">
        <title>Genome Sequence of Bacillus endophyticus and Analysis of Its Companion Mechanism in the Ketogulonigenium vulgare-Bacillus Strain Consortium.</title>
        <authorList>
            <person name="Jia N."/>
            <person name="Du J."/>
            <person name="Ding M.Z."/>
            <person name="Gao F."/>
            <person name="Yuan Y.J."/>
        </authorList>
    </citation>
    <scope>NUCLEOTIDE SEQUENCE [LARGE SCALE GENOMIC DNA]</scope>
    <source>
        <strain evidence="6 7">Hbe603</strain>
    </source>
</reference>
<keyword evidence="7" id="KW-1185">Reference proteome</keyword>
<comment type="subcellular location">
    <subcellularLocation>
        <location evidence="1">Cell membrane</location>
        <topology evidence="1">Multi-pass membrane protein</topology>
    </subcellularLocation>
</comment>
<dbReference type="PATRIC" id="fig|135735.6.peg.4258"/>
<dbReference type="InterPro" id="IPR003841">
    <property type="entry name" value="Na/Pi_transpt"/>
</dbReference>
<dbReference type="AlphaFoldDB" id="A0A1X7CWQ4"/>
<dbReference type="GO" id="GO:0044341">
    <property type="term" value="P:sodium-dependent phosphate transport"/>
    <property type="evidence" value="ECO:0007669"/>
    <property type="project" value="InterPro"/>
</dbReference>
<evidence type="ECO:0000256" key="4">
    <source>
        <dbReference type="ARBA" id="ARBA00022989"/>
    </source>
</evidence>
<evidence type="ECO:0000256" key="5">
    <source>
        <dbReference type="ARBA" id="ARBA00023136"/>
    </source>
</evidence>
<dbReference type="GO" id="GO:0005436">
    <property type="term" value="F:sodium:phosphate symporter activity"/>
    <property type="evidence" value="ECO:0007669"/>
    <property type="project" value="InterPro"/>
</dbReference>
<dbReference type="OrthoDB" id="9763003at2"/>
<protein>
    <submittedName>
        <fullName evidence="6">Uncharacterized protein</fullName>
    </submittedName>
</protein>
<evidence type="ECO:0000256" key="1">
    <source>
        <dbReference type="ARBA" id="ARBA00004651"/>
    </source>
</evidence>
<dbReference type="Proteomes" id="UP000036202">
    <property type="component" value="Chromosome"/>
</dbReference>
<evidence type="ECO:0000256" key="3">
    <source>
        <dbReference type="ARBA" id="ARBA00022692"/>
    </source>
</evidence>
<dbReference type="KEGG" id="beo:BEH_20110"/>
<proteinExistence type="predicted"/>
<gene>
    <name evidence="6" type="ORF">BEH_20110</name>
</gene>
<dbReference type="GeneID" id="93699856"/>
<reference evidence="7" key="2">
    <citation type="submission" date="2015-06" db="EMBL/GenBank/DDBJ databases">
        <title>Genome Sequence of Bacillus endophyticus and Analysis of its Companion Mechanism in the Ketogulonigenium vulgare-Bacillus strain Consortium.</title>
        <authorList>
            <person name="Jia N."/>
            <person name="Du J."/>
            <person name="Ding M.-Z."/>
            <person name="Gao F."/>
            <person name="Yuan Y.-J."/>
        </authorList>
    </citation>
    <scope>NUCLEOTIDE SEQUENCE [LARGE SCALE GENOMIC DNA]</scope>
    <source>
        <strain evidence="7">Hbe603</strain>
    </source>
</reference>
<keyword evidence="5" id="KW-0472">Membrane</keyword>
<keyword evidence="2" id="KW-1003">Cell membrane</keyword>
<accession>A0A0H4KMV6</accession>